<dbReference type="Pfam" id="PF09326">
    <property type="entry name" value="NADH_dhqG_C"/>
    <property type="match status" value="1"/>
</dbReference>
<dbReference type="NCBIfam" id="TIGR01973">
    <property type="entry name" value="NuoG"/>
    <property type="match status" value="1"/>
</dbReference>
<dbReference type="InterPro" id="IPR006656">
    <property type="entry name" value="Mopterin_OxRdtase"/>
</dbReference>
<evidence type="ECO:0000256" key="6">
    <source>
        <dbReference type="ARBA" id="ARBA00022967"/>
    </source>
</evidence>
<evidence type="ECO:0000259" key="14">
    <source>
        <dbReference type="PROSITE" id="PS51085"/>
    </source>
</evidence>
<dbReference type="GO" id="GO:0016651">
    <property type="term" value="F:oxidoreductase activity, acting on NAD(P)H"/>
    <property type="evidence" value="ECO:0007669"/>
    <property type="project" value="InterPro"/>
</dbReference>
<evidence type="ECO:0000256" key="9">
    <source>
        <dbReference type="ARBA" id="ARBA00023027"/>
    </source>
</evidence>
<dbReference type="SUPFAM" id="SSF53706">
    <property type="entry name" value="Formate dehydrogenase/DMSO reductase, domains 1-3"/>
    <property type="match status" value="1"/>
</dbReference>
<keyword evidence="17" id="KW-1185">Reference proteome</keyword>
<dbReference type="InterPro" id="IPR006963">
    <property type="entry name" value="Mopterin_OxRdtase_4Fe-4S_dom"/>
</dbReference>
<dbReference type="SUPFAM" id="SSF54862">
    <property type="entry name" value="4Fe-4S ferredoxins"/>
    <property type="match status" value="1"/>
</dbReference>
<evidence type="ECO:0000256" key="1">
    <source>
        <dbReference type="ARBA" id="ARBA00001966"/>
    </source>
</evidence>
<evidence type="ECO:0000256" key="5">
    <source>
        <dbReference type="ARBA" id="ARBA00022723"/>
    </source>
</evidence>
<dbReference type="FunFam" id="3.10.20.740:FF:000001">
    <property type="entry name" value="NADH-quinone oxidoreductase subunit G"/>
    <property type="match status" value="1"/>
</dbReference>
<evidence type="ECO:0000313" key="17">
    <source>
        <dbReference type="Proteomes" id="UP000887566"/>
    </source>
</evidence>
<evidence type="ECO:0000259" key="15">
    <source>
        <dbReference type="PROSITE" id="PS51669"/>
    </source>
</evidence>
<dbReference type="PROSITE" id="PS00643">
    <property type="entry name" value="COMPLEX1_75K_3"/>
    <property type="match status" value="1"/>
</dbReference>
<dbReference type="PROSITE" id="PS51669">
    <property type="entry name" value="4FE4S_MOW_BIS_MGD"/>
    <property type="match status" value="1"/>
</dbReference>
<dbReference type="Gene3D" id="3.30.200.210">
    <property type="match status" value="1"/>
</dbReference>
<sequence length="740" mass="81199">MYRVPQLTRLATTGARIVTSSARGQQTAAAPEKIEVFIDGKKVLVEPGMTILQACALVGVDIPRFCYHDRLSIAGNCRMCLVEVEKSIKPVASCAMPVMKGMRVKTDSPLTKKAREGVMEFLLVNHPLDCPICDQGGECDLQDQSMGFGSDRGRHQNQYDGKRAVEDKNMGPLVKTSMNRCIQCTRCIRFANEVAGVPDLGSTGRGNDMQIGTYVDKFFASELSGNVIDLCPVGALTNKPYSFMARPWETRKTESVDVMDALGSNIVISHRTGEVMRIIPRMNDDVNEEWISDKTRFVTDGLKRQRLLAPMIKEGGQLKQVDWEEALYVVARKLRQTPADQIAGVAGGLVDTEALVALKDLLNRFNCENLYTEESFPTVNGGGIDLRTNYIMNDRIMGVEDSDALLLIGTNPRYEAPVFNARIRKSFIHYNLDVGLIGSPVDLTYDYDHVGTNAKALDDLLAGKGSFAEKLKSAKKPMVVVGAGVLQGPQGAALLAKVHQLADQLRSKQSDKSWKVVNVLQRVAGQVAALDIGYKPSVEALRDGKKSIKLLFLLGADEASVSRRDIGSDTFVVYQGHHGDAGAEIADVILPGAAYTEKESTYVNTEGRSQKTLPAVQPPGLARVDWKILRALSEIAGKALPYSSIQEMRQRLAQVAPHLTRYGEVQEANYLKQSMELTEKSSSAVNAELKPAQLELADFYMTNSITRASPTMAECVRAARKHQQNPHIEQPKRHTAASAM</sequence>
<reference evidence="18" key="1">
    <citation type="submission" date="2022-11" db="UniProtKB">
        <authorList>
            <consortium name="WormBaseParasite"/>
        </authorList>
    </citation>
    <scope>IDENTIFICATION</scope>
</reference>
<evidence type="ECO:0000256" key="12">
    <source>
        <dbReference type="RuleBase" id="RU004523"/>
    </source>
</evidence>
<dbReference type="FunFam" id="3.30.200.210:FF:000002">
    <property type="entry name" value="NADH-ubiquinone oxidoreductase 75 kDa subunit"/>
    <property type="match status" value="1"/>
</dbReference>
<dbReference type="InterPro" id="IPR019574">
    <property type="entry name" value="NADH_UbQ_OxRdtase_Gsu_4Fe4S-bd"/>
</dbReference>
<dbReference type="SUPFAM" id="SSF54292">
    <property type="entry name" value="2Fe-2S ferredoxin-like"/>
    <property type="match status" value="1"/>
</dbReference>
<keyword evidence="5" id="KW-0479">Metal-binding</keyword>
<accession>A0A914VCU4</accession>
<dbReference type="PANTHER" id="PTHR43105">
    <property type="entry name" value="RESPIRATORY NITRATE REDUCTASE"/>
    <property type="match status" value="1"/>
</dbReference>
<dbReference type="FunFam" id="3.30.70.20:FF:000002">
    <property type="entry name" value="NADH-ubiquinone oxidoreductase 75 kDa subunit"/>
    <property type="match status" value="1"/>
</dbReference>
<feature type="domain" description="2Fe-2S ferredoxin-type" evidence="14">
    <location>
        <begin position="32"/>
        <end position="110"/>
    </location>
</feature>
<dbReference type="PANTHER" id="PTHR43105:SF13">
    <property type="entry name" value="NADH-UBIQUINONE OXIDOREDUCTASE 75 KDA SUBUNIT, MITOCHONDRIAL"/>
    <property type="match status" value="1"/>
</dbReference>
<evidence type="ECO:0000256" key="11">
    <source>
        <dbReference type="ARBA" id="ARBA00049551"/>
    </source>
</evidence>
<dbReference type="Proteomes" id="UP000887566">
    <property type="component" value="Unplaced"/>
</dbReference>
<evidence type="ECO:0000256" key="10">
    <source>
        <dbReference type="ARBA" id="ARBA00034078"/>
    </source>
</evidence>
<dbReference type="GO" id="GO:0005743">
    <property type="term" value="C:mitochondrial inner membrane"/>
    <property type="evidence" value="ECO:0007669"/>
    <property type="project" value="UniProtKB-ARBA"/>
</dbReference>
<feature type="region of interest" description="Disordered" evidence="13">
    <location>
        <begin position="720"/>
        <end position="740"/>
    </location>
</feature>
<dbReference type="GO" id="GO:0046872">
    <property type="term" value="F:metal ion binding"/>
    <property type="evidence" value="ECO:0007669"/>
    <property type="project" value="UniProtKB-KW"/>
</dbReference>
<keyword evidence="7" id="KW-0408">Iron</keyword>
<dbReference type="WBParaSite" id="PSAMB.scaffold1793size27806.g15019.t1">
    <property type="protein sequence ID" value="PSAMB.scaffold1793size27806.g15019.t1"/>
    <property type="gene ID" value="PSAMB.scaffold1793size27806.g15019"/>
</dbReference>
<dbReference type="Gene3D" id="3.40.50.740">
    <property type="match status" value="1"/>
</dbReference>
<protein>
    <recommendedName>
        <fullName evidence="3">NADH-ubiquinone oxidoreductase 75 kDa subunit, mitochondrial</fullName>
    </recommendedName>
</protein>
<keyword evidence="4" id="KW-0004">4Fe-4S</keyword>
<dbReference type="PROSITE" id="PS00642">
    <property type="entry name" value="COMPLEX1_75K_2"/>
    <property type="match status" value="1"/>
</dbReference>
<comment type="cofactor">
    <cofactor evidence="10">
        <name>[2Fe-2S] cluster</name>
        <dbReference type="ChEBI" id="CHEBI:190135"/>
    </cofactor>
</comment>
<dbReference type="SMART" id="SM00929">
    <property type="entry name" value="NADH-G_4Fe-4S_3"/>
    <property type="match status" value="1"/>
</dbReference>
<evidence type="ECO:0000256" key="8">
    <source>
        <dbReference type="ARBA" id="ARBA00023014"/>
    </source>
</evidence>
<dbReference type="InterPro" id="IPR000283">
    <property type="entry name" value="NADH_UbQ_OxRdtase_75kDa_su_CS"/>
</dbReference>
<dbReference type="PROSITE" id="PS51085">
    <property type="entry name" value="2FE2S_FER_2"/>
    <property type="match status" value="1"/>
</dbReference>
<evidence type="ECO:0000256" key="4">
    <source>
        <dbReference type="ARBA" id="ARBA00022485"/>
    </source>
</evidence>
<feature type="domain" description="4Fe-4S His(Cys)3-ligated-type" evidence="16">
    <location>
        <begin position="110"/>
        <end position="149"/>
    </location>
</feature>
<organism evidence="17 18">
    <name type="scientific">Plectus sambesii</name>
    <dbReference type="NCBI Taxonomy" id="2011161"/>
    <lineage>
        <taxon>Eukaryota</taxon>
        <taxon>Metazoa</taxon>
        <taxon>Ecdysozoa</taxon>
        <taxon>Nematoda</taxon>
        <taxon>Chromadorea</taxon>
        <taxon>Plectida</taxon>
        <taxon>Plectina</taxon>
        <taxon>Plectoidea</taxon>
        <taxon>Plectidae</taxon>
        <taxon>Plectus</taxon>
    </lineage>
</organism>
<dbReference type="GO" id="GO:0008137">
    <property type="term" value="F:NADH dehydrogenase (ubiquinone) activity"/>
    <property type="evidence" value="ECO:0007669"/>
    <property type="project" value="UniProtKB-EC"/>
</dbReference>
<dbReference type="InterPro" id="IPR015405">
    <property type="entry name" value="NDUFS1-like_C"/>
</dbReference>
<dbReference type="Pfam" id="PF00384">
    <property type="entry name" value="Molybdopterin"/>
    <property type="match status" value="1"/>
</dbReference>
<evidence type="ECO:0000256" key="13">
    <source>
        <dbReference type="SAM" id="MobiDB-lite"/>
    </source>
</evidence>
<comment type="catalytic activity">
    <reaction evidence="11">
        <text>a ubiquinone + NADH + 5 H(+)(in) = a ubiquinol + NAD(+) + 4 H(+)(out)</text>
        <dbReference type="Rhea" id="RHEA:29091"/>
        <dbReference type="Rhea" id="RHEA-COMP:9565"/>
        <dbReference type="Rhea" id="RHEA-COMP:9566"/>
        <dbReference type="ChEBI" id="CHEBI:15378"/>
        <dbReference type="ChEBI" id="CHEBI:16389"/>
        <dbReference type="ChEBI" id="CHEBI:17976"/>
        <dbReference type="ChEBI" id="CHEBI:57540"/>
        <dbReference type="ChEBI" id="CHEBI:57945"/>
        <dbReference type="EC" id="7.1.1.2"/>
    </reaction>
</comment>
<dbReference type="InterPro" id="IPR010228">
    <property type="entry name" value="NADH_UbQ_OxRdtase_Gsu"/>
</dbReference>
<dbReference type="Pfam" id="PF10588">
    <property type="entry name" value="NADH-G_4Fe-4S_3"/>
    <property type="match status" value="1"/>
</dbReference>
<dbReference type="PROSITE" id="PS00641">
    <property type="entry name" value="COMPLEX1_75K_1"/>
    <property type="match status" value="1"/>
</dbReference>
<dbReference type="InterPro" id="IPR036010">
    <property type="entry name" value="2Fe-2S_ferredoxin-like_sf"/>
</dbReference>
<dbReference type="InterPro" id="IPR054351">
    <property type="entry name" value="NADH_UbQ_OxRdtase_ferredoxin"/>
</dbReference>
<dbReference type="AlphaFoldDB" id="A0A914VCU4"/>
<dbReference type="InterPro" id="IPR050123">
    <property type="entry name" value="Prok_molybdopt-oxidoreductase"/>
</dbReference>
<dbReference type="InterPro" id="IPR001041">
    <property type="entry name" value="2Fe-2S_ferredoxin-type"/>
</dbReference>
<dbReference type="Gene3D" id="3.10.20.740">
    <property type="match status" value="1"/>
</dbReference>
<dbReference type="Pfam" id="PF13510">
    <property type="entry name" value="Fer2_4"/>
    <property type="match status" value="1"/>
</dbReference>
<evidence type="ECO:0000256" key="2">
    <source>
        <dbReference type="ARBA" id="ARBA00005404"/>
    </source>
</evidence>
<dbReference type="GO" id="GO:0051539">
    <property type="term" value="F:4 iron, 4 sulfur cluster binding"/>
    <property type="evidence" value="ECO:0007669"/>
    <property type="project" value="UniProtKB-KW"/>
</dbReference>
<name>A0A914VCU4_9BILA</name>
<evidence type="ECO:0000259" key="16">
    <source>
        <dbReference type="PROSITE" id="PS51839"/>
    </source>
</evidence>
<dbReference type="Gene3D" id="3.30.70.20">
    <property type="match status" value="1"/>
</dbReference>
<dbReference type="Pfam" id="PF22151">
    <property type="entry name" value="Fer4_NDSU1"/>
    <property type="match status" value="1"/>
</dbReference>
<keyword evidence="8" id="KW-0411">Iron-sulfur</keyword>
<evidence type="ECO:0000313" key="18">
    <source>
        <dbReference type="WBParaSite" id="PSAMB.scaffold1793size27806.g15019.t1"/>
    </source>
</evidence>
<dbReference type="CDD" id="cd02773">
    <property type="entry name" value="MopB_Res-Cmplx1_Nad11"/>
    <property type="match status" value="1"/>
</dbReference>
<keyword evidence="6" id="KW-1278">Translocase</keyword>
<comment type="cofactor">
    <cofactor evidence="1">
        <name>[4Fe-4S] cluster</name>
        <dbReference type="ChEBI" id="CHEBI:49883"/>
    </cofactor>
</comment>
<proteinExistence type="inferred from homology"/>
<dbReference type="GO" id="GO:0042773">
    <property type="term" value="P:ATP synthesis coupled electron transport"/>
    <property type="evidence" value="ECO:0007669"/>
    <property type="project" value="InterPro"/>
</dbReference>
<dbReference type="PROSITE" id="PS51839">
    <property type="entry name" value="4FE4S_HC3"/>
    <property type="match status" value="1"/>
</dbReference>
<evidence type="ECO:0000256" key="7">
    <source>
        <dbReference type="ARBA" id="ARBA00023004"/>
    </source>
</evidence>
<dbReference type="CDD" id="cd00207">
    <property type="entry name" value="fer2"/>
    <property type="match status" value="1"/>
</dbReference>
<dbReference type="Pfam" id="PF22117">
    <property type="entry name" value="Fer4_Nqo3"/>
    <property type="match status" value="1"/>
</dbReference>
<dbReference type="FunFam" id="3.40.50.740:FF:000012">
    <property type="entry name" value="NADH dehydrogenase [ubiquinone] iron-sulfur protein 1 mitochondrial"/>
    <property type="match status" value="1"/>
</dbReference>
<evidence type="ECO:0000256" key="3">
    <source>
        <dbReference type="ARBA" id="ARBA00013888"/>
    </source>
</evidence>
<feature type="domain" description="4Fe-4S Mo/W bis-MGD-type" evidence="15">
    <location>
        <begin position="250"/>
        <end position="306"/>
    </location>
</feature>
<keyword evidence="9" id="KW-0520">NAD</keyword>
<comment type="similarity">
    <text evidence="2 12">Belongs to the complex I 75 kDa subunit family.</text>
</comment>
<dbReference type="GO" id="GO:0045271">
    <property type="term" value="C:respiratory chain complex I"/>
    <property type="evidence" value="ECO:0007669"/>
    <property type="project" value="UniProtKB-ARBA"/>
</dbReference>